<feature type="transmembrane region" description="Helical" evidence="7">
    <location>
        <begin position="423"/>
        <end position="442"/>
    </location>
</feature>
<reference evidence="8 9" key="1">
    <citation type="submission" date="2023-12" db="EMBL/GenBank/DDBJ databases">
        <title>A high-quality genome assembly for Dillenia turbinata (Dilleniales).</title>
        <authorList>
            <person name="Chanderbali A."/>
        </authorList>
    </citation>
    <scope>NUCLEOTIDE SEQUENCE [LARGE SCALE GENOMIC DNA]</scope>
    <source>
        <strain evidence="8">LSX21</strain>
        <tissue evidence="8">Leaf</tissue>
    </source>
</reference>
<gene>
    <name evidence="8" type="ORF">RJ641_012117</name>
</gene>
<evidence type="ECO:0000256" key="4">
    <source>
        <dbReference type="ARBA" id="ARBA00022989"/>
    </source>
</evidence>
<feature type="transmembrane region" description="Helical" evidence="7">
    <location>
        <begin position="574"/>
        <end position="594"/>
    </location>
</feature>
<feature type="compositionally biased region" description="Basic residues" evidence="6">
    <location>
        <begin position="46"/>
        <end position="57"/>
    </location>
</feature>
<dbReference type="PANTHER" id="PTHR13317:SF4">
    <property type="entry name" value="TRANSMEMBRANE ANTERIOR POSTERIOR TRANSFORMATION PROTEIN 1 HOMOLOG"/>
    <property type="match status" value="1"/>
</dbReference>
<organism evidence="8 9">
    <name type="scientific">Dillenia turbinata</name>
    <dbReference type="NCBI Taxonomy" id="194707"/>
    <lineage>
        <taxon>Eukaryota</taxon>
        <taxon>Viridiplantae</taxon>
        <taxon>Streptophyta</taxon>
        <taxon>Embryophyta</taxon>
        <taxon>Tracheophyta</taxon>
        <taxon>Spermatophyta</taxon>
        <taxon>Magnoliopsida</taxon>
        <taxon>eudicotyledons</taxon>
        <taxon>Gunneridae</taxon>
        <taxon>Pentapetalae</taxon>
        <taxon>Dilleniales</taxon>
        <taxon>Dilleniaceae</taxon>
        <taxon>Dillenia</taxon>
    </lineage>
</organism>
<evidence type="ECO:0000256" key="3">
    <source>
        <dbReference type="ARBA" id="ARBA00022692"/>
    </source>
</evidence>
<dbReference type="Proteomes" id="UP001370490">
    <property type="component" value="Unassembled WGS sequence"/>
</dbReference>
<feature type="transmembrane region" description="Helical" evidence="7">
    <location>
        <begin position="262"/>
        <end position="282"/>
    </location>
</feature>
<evidence type="ECO:0000313" key="8">
    <source>
        <dbReference type="EMBL" id="KAK6921610.1"/>
    </source>
</evidence>
<comment type="subcellular location">
    <subcellularLocation>
        <location evidence="1">Membrane</location>
        <topology evidence="1">Multi-pass membrane protein</topology>
    </subcellularLocation>
</comment>
<evidence type="ECO:0000256" key="2">
    <source>
        <dbReference type="ARBA" id="ARBA00008803"/>
    </source>
</evidence>
<feature type="region of interest" description="Disordered" evidence="6">
    <location>
        <begin position="32"/>
        <end position="62"/>
    </location>
</feature>
<proteinExistence type="inferred from homology"/>
<evidence type="ECO:0000313" key="9">
    <source>
        <dbReference type="Proteomes" id="UP001370490"/>
    </source>
</evidence>
<keyword evidence="4 7" id="KW-1133">Transmembrane helix</keyword>
<dbReference type="InterPro" id="IPR008010">
    <property type="entry name" value="Tatp1"/>
</dbReference>
<evidence type="ECO:0000256" key="1">
    <source>
        <dbReference type="ARBA" id="ARBA00004141"/>
    </source>
</evidence>
<dbReference type="EMBL" id="JBAMMX010000019">
    <property type="protein sequence ID" value="KAK6921610.1"/>
    <property type="molecule type" value="Genomic_DNA"/>
</dbReference>
<evidence type="ECO:0000256" key="7">
    <source>
        <dbReference type="SAM" id="Phobius"/>
    </source>
</evidence>
<dbReference type="AlphaFoldDB" id="A0AAN8UTA0"/>
<comment type="caution">
    <text evidence="8">The sequence shown here is derived from an EMBL/GenBank/DDBJ whole genome shotgun (WGS) entry which is preliminary data.</text>
</comment>
<keyword evidence="9" id="KW-1185">Reference proteome</keyword>
<sequence>MGLKSEGRNLSFEILSGCDFFENEQFLFPRSNSDSKNEIGGDNLNRRKRKNRKKKKNNNNLTDSSIEEYPIIDKGIDFVFNEPKKNGWHFREDFSIQAVICEEIKLVEADEKNARAVDRFSEPENQSSVVNSYVTGELRQRSVNGGGGVFEESKSGSGVCGNMEEERIEQVKSSSSGSGMQRVEPNANAAVKKLETVESLDWKKLMAEDPSYLFSIEKSPLKYFMDGLHKGNSLRSTTNIGSEKERERVYDTIFRLPWRCELLIDVGFFVCVDSFLSLLTIMPTRIVLTLRRLLNTRQFMKPGAAELSDFSCFIVMICGVGLLQRADISLIYHMIRGQGIVKLYVVYNVLEIFDKLCQSFGGEVLETLFNTAEGLATCSPESTRYWVWRFISDLALAVGASNILYLLCSLFRYQKLFLTHSACLFLNAFILVHSFILLAQAVTLSTCIVAHNNALLAMLISNNFAEIKSNVFKRFSKDNVHNLVHLDSVERFHISAFIIFVLAQNILEAEGPWFESFFSNVLMVFMCEMAIDIIKHSFIAKFNDIKPIAYSEFLEDLCKQTLNIQTEDTKKNNLTFVPLALACVVIRVLTPVYAAHLPCSPFPLRLFWIFLLSFITFVMLASLKVMVGLALQKHAAWYVKRCQKRKHHLHFD</sequence>
<accession>A0AAN8UTA0</accession>
<name>A0AAN8UTA0_9MAGN</name>
<dbReference type="GO" id="GO:0005789">
    <property type="term" value="C:endoplasmic reticulum membrane"/>
    <property type="evidence" value="ECO:0007669"/>
    <property type="project" value="TreeGrafter"/>
</dbReference>
<feature type="transmembrane region" description="Helical" evidence="7">
    <location>
        <begin position="606"/>
        <end position="631"/>
    </location>
</feature>
<dbReference type="PANTHER" id="PTHR13317">
    <property type="entry name" value="TRANSMEMBRANE ANTERIOR POSTERIOR TRANSFORMATION PROTEIN 1 HOMOLOG"/>
    <property type="match status" value="1"/>
</dbReference>
<protein>
    <submittedName>
        <fullName evidence="8">Tapt1 family</fullName>
    </submittedName>
</protein>
<keyword evidence="5 7" id="KW-0472">Membrane</keyword>
<evidence type="ECO:0000256" key="5">
    <source>
        <dbReference type="ARBA" id="ARBA00023136"/>
    </source>
</evidence>
<comment type="similarity">
    <text evidence="2">Belongs to the TAPT1 family.</text>
</comment>
<evidence type="ECO:0000256" key="6">
    <source>
        <dbReference type="SAM" id="MobiDB-lite"/>
    </source>
</evidence>
<dbReference type="Pfam" id="PF05346">
    <property type="entry name" value="DUF747"/>
    <property type="match status" value="1"/>
</dbReference>
<feature type="transmembrane region" description="Helical" evidence="7">
    <location>
        <begin position="390"/>
        <end position="411"/>
    </location>
</feature>
<keyword evidence="3 7" id="KW-0812">Transmembrane</keyword>